<dbReference type="GO" id="GO:0005829">
    <property type="term" value="C:cytosol"/>
    <property type="evidence" value="ECO:0007669"/>
    <property type="project" value="TreeGrafter"/>
</dbReference>
<dbReference type="Proteomes" id="UP000692954">
    <property type="component" value="Unassembled WGS sequence"/>
</dbReference>
<dbReference type="GO" id="GO:0005524">
    <property type="term" value="F:ATP binding"/>
    <property type="evidence" value="ECO:0007669"/>
    <property type="project" value="UniProtKB-UniRule"/>
</dbReference>
<dbReference type="SMART" id="SM00220">
    <property type="entry name" value="S_TKc"/>
    <property type="match status" value="1"/>
</dbReference>
<dbReference type="PROSITE" id="PS50011">
    <property type="entry name" value="PROTEIN_KINASE_DOM"/>
    <property type="match status" value="1"/>
</dbReference>
<evidence type="ECO:0000259" key="7">
    <source>
        <dbReference type="PROSITE" id="PS50011"/>
    </source>
</evidence>
<evidence type="ECO:0000256" key="6">
    <source>
        <dbReference type="PROSITE-ProRule" id="PRU10141"/>
    </source>
</evidence>
<dbReference type="EMBL" id="CAJJDN010000043">
    <property type="protein sequence ID" value="CAD8082624.1"/>
    <property type="molecule type" value="Genomic_DNA"/>
</dbReference>
<dbReference type="GO" id="GO:0005776">
    <property type="term" value="C:autophagosome"/>
    <property type="evidence" value="ECO:0007669"/>
    <property type="project" value="TreeGrafter"/>
</dbReference>
<evidence type="ECO:0000256" key="4">
    <source>
        <dbReference type="ARBA" id="ARBA00022777"/>
    </source>
</evidence>
<dbReference type="GO" id="GO:0010506">
    <property type="term" value="P:regulation of autophagy"/>
    <property type="evidence" value="ECO:0007669"/>
    <property type="project" value="InterPro"/>
</dbReference>
<evidence type="ECO:0000256" key="2">
    <source>
        <dbReference type="ARBA" id="ARBA00022679"/>
    </source>
</evidence>
<reference evidence="8" key="1">
    <citation type="submission" date="2021-01" db="EMBL/GenBank/DDBJ databases">
        <authorList>
            <consortium name="Genoscope - CEA"/>
            <person name="William W."/>
        </authorList>
    </citation>
    <scope>NUCLEOTIDE SEQUENCE</scope>
</reference>
<name>A0A8S1N6E4_9CILI</name>
<keyword evidence="3 6" id="KW-0547">Nucleotide-binding</keyword>
<dbReference type="InterPro" id="IPR045269">
    <property type="entry name" value="Atg1-like"/>
</dbReference>
<protein>
    <recommendedName>
        <fullName evidence="7">Protein kinase domain-containing protein</fullName>
    </recommendedName>
</protein>
<evidence type="ECO:0000256" key="5">
    <source>
        <dbReference type="ARBA" id="ARBA00022840"/>
    </source>
</evidence>
<dbReference type="AlphaFoldDB" id="A0A8S1N6E4"/>
<dbReference type="GO" id="GO:0000407">
    <property type="term" value="C:phagophore assembly site"/>
    <property type="evidence" value="ECO:0007669"/>
    <property type="project" value="TreeGrafter"/>
</dbReference>
<dbReference type="GO" id="GO:0000045">
    <property type="term" value="P:autophagosome assembly"/>
    <property type="evidence" value="ECO:0007669"/>
    <property type="project" value="TreeGrafter"/>
</dbReference>
<evidence type="ECO:0000256" key="1">
    <source>
        <dbReference type="ARBA" id="ARBA00022527"/>
    </source>
</evidence>
<dbReference type="PANTHER" id="PTHR24348">
    <property type="entry name" value="SERINE/THREONINE-PROTEIN KINASE UNC-51-RELATED"/>
    <property type="match status" value="1"/>
</dbReference>
<evidence type="ECO:0000256" key="3">
    <source>
        <dbReference type="ARBA" id="ARBA00022741"/>
    </source>
</evidence>
<evidence type="ECO:0000313" key="9">
    <source>
        <dbReference type="Proteomes" id="UP000692954"/>
    </source>
</evidence>
<dbReference type="PANTHER" id="PTHR24348:SF22">
    <property type="entry name" value="NON-SPECIFIC SERINE_THREONINE PROTEIN KINASE"/>
    <property type="match status" value="1"/>
</dbReference>
<comment type="caution">
    <text evidence="8">The sequence shown here is derived from an EMBL/GenBank/DDBJ whole genome shotgun (WGS) entry which is preliminary data.</text>
</comment>
<dbReference type="InterPro" id="IPR017441">
    <property type="entry name" value="Protein_kinase_ATP_BS"/>
</dbReference>
<gene>
    <name evidence="8" type="ORF">PSON_ATCC_30995.1.T0430308</name>
</gene>
<dbReference type="GO" id="GO:0016020">
    <property type="term" value="C:membrane"/>
    <property type="evidence" value="ECO:0007669"/>
    <property type="project" value="TreeGrafter"/>
</dbReference>
<keyword evidence="1" id="KW-0723">Serine/threonine-protein kinase</keyword>
<dbReference type="InterPro" id="IPR000719">
    <property type="entry name" value="Prot_kinase_dom"/>
</dbReference>
<proteinExistence type="predicted"/>
<dbReference type="OrthoDB" id="5987198at2759"/>
<dbReference type="Pfam" id="PF00069">
    <property type="entry name" value="Pkinase"/>
    <property type="match status" value="1"/>
</dbReference>
<dbReference type="FunFam" id="3.30.200.20:FF:000131">
    <property type="entry name" value="Dual specificity protein kinase TTK"/>
    <property type="match status" value="1"/>
</dbReference>
<keyword evidence="5 6" id="KW-0067">ATP-binding</keyword>
<organism evidence="8 9">
    <name type="scientific">Paramecium sonneborni</name>
    <dbReference type="NCBI Taxonomy" id="65129"/>
    <lineage>
        <taxon>Eukaryota</taxon>
        <taxon>Sar</taxon>
        <taxon>Alveolata</taxon>
        <taxon>Ciliophora</taxon>
        <taxon>Intramacronucleata</taxon>
        <taxon>Oligohymenophorea</taxon>
        <taxon>Peniculida</taxon>
        <taxon>Parameciidae</taxon>
        <taxon>Paramecium</taxon>
    </lineage>
</organism>
<accession>A0A8S1N6E4</accession>
<dbReference type="GO" id="GO:0004674">
    <property type="term" value="F:protein serine/threonine kinase activity"/>
    <property type="evidence" value="ECO:0007669"/>
    <property type="project" value="UniProtKB-KW"/>
</dbReference>
<sequence>MIDQFYADSIQQQFGNKYMKPLLIGEGAFSKVFKCQNELGEFVAIKVVNLLGIQPFIVSSLKNEIQLLNQIKNDNVIRLYESQESQSALFLVLEYCEMDVKHMMINYFDNKLPEDLVINILRQMVNGLNYLHQKNILHRDLKLENIGVMIKKEDFYQHKKLNNIHFQSIFQNGSYKLLDLGLSKKFLNQKNTKTLAGTLLNMAPEILQRKSYSFEADIYSLGVCLYQMITGEYPFDNSLNRKKQIKLIQKQNAKFQEIQNSNLRDIIQKMLNFKVEDRLTFEQLYQSPLLQSTIENVQSQFQNSLIQNTEFSILDDVKSIQSDVSIICPNTSMVETDVSFIQPNYMQNQSNYEKISDNQDISSEINSNQSFEEIQKNSFYKSLIDKPKLIFYKDCKFNQLIKRFNSLYDQFALVIKLCENFLDLISSIPQKLKYQNFEVQFQKYLEYFSDLLEIMIKH</sequence>
<feature type="domain" description="Protein kinase" evidence="7">
    <location>
        <begin position="18"/>
        <end position="290"/>
    </location>
</feature>
<keyword evidence="2" id="KW-0808">Transferase</keyword>
<keyword evidence="9" id="KW-1185">Reference proteome</keyword>
<evidence type="ECO:0000313" key="8">
    <source>
        <dbReference type="EMBL" id="CAD8082624.1"/>
    </source>
</evidence>
<dbReference type="PROSITE" id="PS00107">
    <property type="entry name" value="PROTEIN_KINASE_ATP"/>
    <property type="match status" value="1"/>
</dbReference>
<feature type="binding site" evidence="6">
    <location>
        <position position="46"/>
    </location>
    <ligand>
        <name>ATP</name>
        <dbReference type="ChEBI" id="CHEBI:30616"/>
    </ligand>
</feature>
<keyword evidence="4" id="KW-0418">Kinase</keyword>